<evidence type="ECO:0000256" key="3">
    <source>
        <dbReference type="ARBA" id="ARBA00022781"/>
    </source>
</evidence>
<proteinExistence type="predicted"/>
<keyword evidence="5" id="KW-0472">Membrane</keyword>
<keyword evidence="3" id="KW-0375">Hydrogen ion transport</keyword>
<keyword evidence="4" id="KW-0406">Ion transport</keyword>
<accession>A0A8C6FM50</accession>
<dbReference type="InterPro" id="IPR000711">
    <property type="entry name" value="ATPase_OSCP/dsu"/>
</dbReference>
<evidence type="ECO:0000256" key="4">
    <source>
        <dbReference type="ARBA" id="ARBA00023065"/>
    </source>
</evidence>
<dbReference type="Proteomes" id="UP000694544">
    <property type="component" value="Unplaced"/>
</dbReference>
<protein>
    <submittedName>
        <fullName evidence="7">Uncharacterized protein</fullName>
    </submittedName>
</protein>
<sequence length="93" mass="10339">MMSLHCREVPCTVSTATPLDEATLTELTPVLKSFLSKGQVLKLEVKTDASIMGGMIGEKYVCKNQHSEVEQSNADFQSVDFLSVEILFFFFNS</sequence>
<organism evidence="7 8">
    <name type="scientific">Moschus moschiferus</name>
    <name type="common">Siberian musk deer</name>
    <name type="synonym">Moschus sibiricus</name>
    <dbReference type="NCBI Taxonomy" id="68415"/>
    <lineage>
        <taxon>Eukaryota</taxon>
        <taxon>Metazoa</taxon>
        <taxon>Chordata</taxon>
        <taxon>Craniata</taxon>
        <taxon>Vertebrata</taxon>
        <taxon>Euteleostomi</taxon>
        <taxon>Mammalia</taxon>
        <taxon>Eutheria</taxon>
        <taxon>Laurasiatheria</taxon>
        <taxon>Artiodactyla</taxon>
        <taxon>Ruminantia</taxon>
        <taxon>Pecora</taxon>
        <taxon>Moschidae</taxon>
        <taxon>Moschus</taxon>
    </lineage>
</organism>
<dbReference type="Ensembl" id="ENSMMST00000017950.1">
    <property type="protein sequence ID" value="ENSMMSP00000016237.1"/>
    <property type="gene ID" value="ENSMMSG00000012366.1"/>
</dbReference>
<evidence type="ECO:0000256" key="2">
    <source>
        <dbReference type="ARBA" id="ARBA00022448"/>
    </source>
</evidence>
<evidence type="ECO:0000256" key="5">
    <source>
        <dbReference type="ARBA" id="ARBA00023136"/>
    </source>
</evidence>
<comment type="subcellular location">
    <subcellularLocation>
        <location evidence="1">Membrane</location>
    </subcellularLocation>
</comment>
<dbReference type="GeneTree" id="ENSGT00950000185980"/>
<reference evidence="7" key="1">
    <citation type="submission" date="2025-08" db="UniProtKB">
        <authorList>
            <consortium name="Ensembl"/>
        </authorList>
    </citation>
    <scope>IDENTIFICATION</scope>
</reference>
<reference evidence="7" key="2">
    <citation type="submission" date="2025-09" db="UniProtKB">
        <authorList>
            <consortium name="Ensembl"/>
        </authorList>
    </citation>
    <scope>IDENTIFICATION</scope>
</reference>
<keyword evidence="6" id="KW-0066">ATP synthesis</keyword>
<keyword evidence="8" id="KW-1185">Reference proteome</keyword>
<dbReference type="PANTHER" id="PTHR11910">
    <property type="entry name" value="ATP SYNTHASE DELTA CHAIN"/>
    <property type="match status" value="1"/>
</dbReference>
<dbReference type="GO" id="GO:0046933">
    <property type="term" value="F:proton-transporting ATP synthase activity, rotational mechanism"/>
    <property type="evidence" value="ECO:0007669"/>
    <property type="project" value="InterPro"/>
</dbReference>
<evidence type="ECO:0000313" key="8">
    <source>
        <dbReference type="Proteomes" id="UP000694544"/>
    </source>
</evidence>
<dbReference type="Pfam" id="PF00213">
    <property type="entry name" value="OSCP"/>
    <property type="match status" value="1"/>
</dbReference>
<name>A0A8C6FM50_MOSMO</name>
<evidence type="ECO:0000256" key="1">
    <source>
        <dbReference type="ARBA" id="ARBA00004370"/>
    </source>
</evidence>
<dbReference type="GO" id="GO:0016020">
    <property type="term" value="C:membrane"/>
    <property type="evidence" value="ECO:0007669"/>
    <property type="project" value="UniProtKB-SubCell"/>
</dbReference>
<keyword evidence="2" id="KW-0813">Transport</keyword>
<evidence type="ECO:0000256" key="6">
    <source>
        <dbReference type="ARBA" id="ARBA00023310"/>
    </source>
</evidence>
<dbReference type="AlphaFoldDB" id="A0A8C6FM50"/>
<evidence type="ECO:0000313" key="7">
    <source>
        <dbReference type="Ensembl" id="ENSMMSP00000016237.1"/>
    </source>
</evidence>